<proteinExistence type="predicted"/>
<sequence>MKNTYKTQNIALDALSVRNMEVDRKQKEMIDNLRSIGLLNSPTYNLNCEPSAYFYAKISGND</sequence>
<organism evidence="1 2">
    <name type="scientific">Xenorhabdus aichiensis</name>
    <dbReference type="NCBI Taxonomy" id="3025874"/>
    <lineage>
        <taxon>Bacteria</taxon>
        <taxon>Pseudomonadati</taxon>
        <taxon>Pseudomonadota</taxon>
        <taxon>Gammaproteobacteria</taxon>
        <taxon>Enterobacterales</taxon>
        <taxon>Morganellaceae</taxon>
        <taxon>Xenorhabdus</taxon>
    </lineage>
</organism>
<name>A0ABT5M978_9GAMM</name>
<comment type="caution">
    <text evidence="1">The sequence shown here is derived from an EMBL/GenBank/DDBJ whole genome shotgun (WGS) entry which is preliminary data.</text>
</comment>
<evidence type="ECO:0000313" key="2">
    <source>
        <dbReference type="Proteomes" id="UP001214757"/>
    </source>
</evidence>
<dbReference type="EMBL" id="JAQRFO010000137">
    <property type="protein sequence ID" value="MDC9624092.1"/>
    <property type="molecule type" value="Genomic_DNA"/>
</dbReference>
<dbReference type="RefSeq" id="WP_273581468.1">
    <property type="nucleotide sequence ID" value="NZ_JAQRFO010000137.1"/>
</dbReference>
<keyword evidence="2" id="KW-1185">Reference proteome</keyword>
<gene>
    <name evidence="1" type="ORF">PSI22_21305</name>
</gene>
<protein>
    <submittedName>
        <fullName evidence="1">Uncharacterized protein</fullName>
    </submittedName>
</protein>
<accession>A0ABT5M978</accession>
<evidence type="ECO:0000313" key="1">
    <source>
        <dbReference type="EMBL" id="MDC9624092.1"/>
    </source>
</evidence>
<dbReference type="Proteomes" id="UP001214757">
    <property type="component" value="Unassembled WGS sequence"/>
</dbReference>
<reference evidence="1 2" key="1">
    <citation type="submission" date="2023-02" db="EMBL/GenBank/DDBJ databases">
        <title>Entomopathogenic bacteria.</title>
        <authorList>
            <person name="Machado R.A."/>
        </authorList>
    </citation>
    <scope>NUCLEOTIDE SEQUENCE [LARGE SCALE GENOMIC DNA]</scope>
    <source>
        <strain evidence="1 2">XENO-7</strain>
    </source>
</reference>